<keyword evidence="2" id="KW-1185">Reference proteome</keyword>
<reference evidence="2" key="1">
    <citation type="journal article" date="2022" name="Mol. Ecol. Resour.">
        <title>The genomes of chicory, endive, great burdock and yacon provide insights into Asteraceae palaeo-polyploidization history and plant inulin production.</title>
        <authorList>
            <person name="Fan W."/>
            <person name="Wang S."/>
            <person name="Wang H."/>
            <person name="Wang A."/>
            <person name="Jiang F."/>
            <person name="Liu H."/>
            <person name="Zhao H."/>
            <person name="Xu D."/>
            <person name="Zhang Y."/>
        </authorList>
    </citation>
    <scope>NUCLEOTIDE SEQUENCE [LARGE SCALE GENOMIC DNA]</scope>
    <source>
        <strain evidence="2">cv. Punajuju</strain>
    </source>
</reference>
<sequence length="1112" mass="122539">MQPGQISGNLNGLMTKKVEEMSKNAVSTFMAKGEEIEKNKLEVRERVQAQLGQIEEETRSKRERVGAYIEGQSQINGHVVHVAQHPRRSNVVAKKGLRLVHKVLNLVPKMNSHIDFLFYCLVISLITSIISASGGSNETDYEALLKFKSMITNEGLSSWNTSFHFCEWSGVSCGKRHRRVTAIRLLSRGLEGSLSPHVGNLSFLRVFSLTNNSFRETIPHELGRLSRLRSLVLARNEFSGVIPANLSRCSNLKDLRLHNNKLVGSIPEEISFLSKLTRFIVEENKLTGGIPFVSGNITSMEEFSAAGNPLSGSIPDTLGNWKSLKLFFLGRCNLSGTIPHSIYNFSLLTIFSLPDNQLTGSLPLALGVMLPNLEFLQLRNNQLTGPLPPSISNCSQLKILEVNNNSFSGKLTIDFAKLTNINYLALGINTYGFGEANDMQFFDTLKNCSKLETLYLYNCQFQGVLPTSIGNLSDQLSYLNLGENYLYGNLPSVIGNLVGLTTLLLSDNRFTGKIPATIGKLQKLQAAELSTNQFLGPIPDAIGNLSLLITLDLSFNRLESHIPSNMGNCHMLSTLYLKDNNLSGNIPKQLLQLPSLTIALDLSQNNLSGSLPTEVGDLTKLTSLDLSDNSFSGDIPITLASCTSLVFLSLRGNLFQGVVPSSLSSMRALSTLDLSHNNLSGQIPQFSERFSFVYVNLSFNDFEGELPLVGVFANASKFSVLGNSRLCGGLAELGLPKCETKKHKKRFPFFVIVILIASTLFTALCLVYAWCKKIKGQPSQSSTDERFMKLSYGQLLKATNDFSEVNLIGEGGFGSVYKGILDNKDTLVAIKVLHLQNRGAHKSFIAECEAWRNIRHRNLLKIITSCSSVDFHGNDFKALVYEFMPNGSLHDWLHTTKNTSRLNLLQRINILVDVASALDYLHNHCLPTIIHCDLKPSNILLDDDMVAHVGDFGLARFLGTNSNRNSTSGIRGTIGYAPPEYGMGSEMTSSGDVYSFGILLLEVMTGNRPTDNIFNEGLNLHKFASMALPDHVTDVIDDDLLNFLQEDAAAKQRTLANTKKIEECLASTLKIGVSCSMESPPQRMNIENVVHELQHILDTLQNICGSMFSPLT</sequence>
<dbReference type="Proteomes" id="UP001055811">
    <property type="component" value="Linkage Group LG06"/>
</dbReference>
<proteinExistence type="predicted"/>
<protein>
    <submittedName>
        <fullName evidence="1">Uncharacterized protein</fullName>
    </submittedName>
</protein>
<evidence type="ECO:0000313" key="1">
    <source>
        <dbReference type="EMBL" id="KAI3721126.1"/>
    </source>
</evidence>
<name>A0ACB9BH58_CICIN</name>
<evidence type="ECO:0000313" key="2">
    <source>
        <dbReference type="Proteomes" id="UP001055811"/>
    </source>
</evidence>
<reference evidence="1 2" key="2">
    <citation type="journal article" date="2022" name="Mol. Ecol. Resour.">
        <title>The genomes of chicory, endive, great burdock and yacon provide insights into Asteraceae paleo-polyploidization history and plant inulin production.</title>
        <authorList>
            <person name="Fan W."/>
            <person name="Wang S."/>
            <person name="Wang H."/>
            <person name="Wang A."/>
            <person name="Jiang F."/>
            <person name="Liu H."/>
            <person name="Zhao H."/>
            <person name="Xu D."/>
            <person name="Zhang Y."/>
        </authorList>
    </citation>
    <scope>NUCLEOTIDE SEQUENCE [LARGE SCALE GENOMIC DNA]</scope>
    <source>
        <strain evidence="2">cv. Punajuju</strain>
        <tissue evidence="1">Leaves</tissue>
    </source>
</reference>
<organism evidence="1 2">
    <name type="scientific">Cichorium intybus</name>
    <name type="common">Chicory</name>
    <dbReference type="NCBI Taxonomy" id="13427"/>
    <lineage>
        <taxon>Eukaryota</taxon>
        <taxon>Viridiplantae</taxon>
        <taxon>Streptophyta</taxon>
        <taxon>Embryophyta</taxon>
        <taxon>Tracheophyta</taxon>
        <taxon>Spermatophyta</taxon>
        <taxon>Magnoliopsida</taxon>
        <taxon>eudicotyledons</taxon>
        <taxon>Gunneridae</taxon>
        <taxon>Pentapetalae</taxon>
        <taxon>asterids</taxon>
        <taxon>campanulids</taxon>
        <taxon>Asterales</taxon>
        <taxon>Asteraceae</taxon>
        <taxon>Cichorioideae</taxon>
        <taxon>Cichorieae</taxon>
        <taxon>Cichoriinae</taxon>
        <taxon>Cichorium</taxon>
    </lineage>
</organism>
<accession>A0ACB9BH58</accession>
<gene>
    <name evidence="1" type="ORF">L2E82_32130</name>
</gene>
<comment type="caution">
    <text evidence="1">The sequence shown here is derived from an EMBL/GenBank/DDBJ whole genome shotgun (WGS) entry which is preliminary data.</text>
</comment>
<dbReference type="EMBL" id="CM042014">
    <property type="protein sequence ID" value="KAI3721126.1"/>
    <property type="molecule type" value="Genomic_DNA"/>
</dbReference>